<dbReference type="EMBL" id="JADEWL010000030">
    <property type="protein sequence ID" value="MBE9213313.1"/>
    <property type="molecule type" value="Genomic_DNA"/>
</dbReference>
<name>A0A8J7F074_9CYAN</name>
<comment type="caution">
    <text evidence="2">The sequence shown here is derived from an EMBL/GenBank/DDBJ whole genome shotgun (WGS) entry which is preliminary data.</text>
</comment>
<gene>
    <name evidence="2" type="ORF">IQ247_11635</name>
</gene>
<dbReference type="Proteomes" id="UP000620559">
    <property type="component" value="Unassembled WGS sequence"/>
</dbReference>
<sequence length="350" mass="39349">MTYHLALSSCFDLENIKQDAQTGKRPAHVIFDIIRLLNAKIHQPTQDFLLPIDLVYEKIIGSKHHWSLARKLSSKLAKSDIIFCTDESVGLPIATLCGERECGPKVVVFVHNLNRLRGRFALNLLGIKKRIHLLMTASQEQADFLRDYLKPENRVCLFPCQSTDASFFTPKLATPNKSRPLIVSGGLEQRDYRTLARATKSLNVDVKISATSSIHTVNARTFPKVIPANMSYRDYDWNSLVQLYCDADIVAIILYPNNFQAGLSTLFEALACRKPVIITRASGIIQELIDAKVVLGVNPGDYEGLHQAINSLLSNHKQGEAMAQRGYLLVHEQHNHHVYVKALVEQLRNI</sequence>
<dbReference type="RefSeq" id="WP_193920108.1">
    <property type="nucleotide sequence ID" value="NZ_JADEWL010000030.1"/>
</dbReference>
<dbReference type="SUPFAM" id="SSF53756">
    <property type="entry name" value="UDP-Glycosyltransferase/glycogen phosphorylase"/>
    <property type="match status" value="1"/>
</dbReference>
<feature type="domain" description="Glycosyl transferase family 1" evidence="1">
    <location>
        <begin position="264"/>
        <end position="327"/>
    </location>
</feature>
<dbReference type="InterPro" id="IPR001296">
    <property type="entry name" value="Glyco_trans_1"/>
</dbReference>
<reference evidence="2" key="1">
    <citation type="submission" date="2020-10" db="EMBL/GenBank/DDBJ databases">
        <authorList>
            <person name="Castelo-Branco R."/>
            <person name="Eusebio N."/>
            <person name="Adriana R."/>
            <person name="Vieira A."/>
            <person name="Brugerolle De Fraissinette N."/>
            <person name="Rezende De Castro R."/>
            <person name="Schneider M.P."/>
            <person name="Vasconcelos V."/>
            <person name="Leao P.N."/>
        </authorList>
    </citation>
    <scope>NUCLEOTIDE SEQUENCE</scope>
    <source>
        <strain evidence="2">LEGE 06105</strain>
    </source>
</reference>
<evidence type="ECO:0000313" key="2">
    <source>
        <dbReference type="EMBL" id="MBE9213313.1"/>
    </source>
</evidence>
<dbReference type="Pfam" id="PF00534">
    <property type="entry name" value="Glycos_transf_1"/>
    <property type="match status" value="1"/>
</dbReference>
<protein>
    <submittedName>
        <fullName evidence="2">Glycosyltransferase family 4 protein</fullName>
    </submittedName>
</protein>
<keyword evidence="3" id="KW-1185">Reference proteome</keyword>
<organism evidence="2 3">
    <name type="scientific">Plectonema cf. radiosum LEGE 06105</name>
    <dbReference type="NCBI Taxonomy" id="945769"/>
    <lineage>
        <taxon>Bacteria</taxon>
        <taxon>Bacillati</taxon>
        <taxon>Cyanobacteriota</taxon>
        <taxon>Cyanophyceae</taxon>
        <taxon>Oscillatoriophycideae</taxon>
        <taxon>Oscillatoriales</taxon>
        <taxon>Microcoleaceae</taxon>
        <taxon>Plectonema</taxon>
    </lineage>
</organism>
<accession>A0A8J7F074</accession>
<dbReference type="AlphaFoldDB" id="A0A8J7F074"/>
<evidence type="ECO:0000313" key="3">
    <source>
        <dbReference type="Proteomes" id="UP000620559"/>
    </source>
</evidence>
<dbReference type="GO" id="GO:0016757">
    <property type="term" value="F:glycosyltransferase activity"/>
    <property type="evidence" value="ECO:0007669"/>
    <property type="project" value="InterPro"/>
</dbReference>
<evidence type="ECO:0000259" key="1">
    <source>
        <dbReference type="Pfam" id="PF00534"/>
    </source>
</evidence>
<dbReference type="PANTHER" id="PTHR12526">
    <property type="entry name" value="GLYCOSYLTRANSFERASE"/>
    <property type="match status" value="1"/>
</dbReference>
<dbReference type="PANTHER" id="PTHR12526:SF590">
    <property type="entry name" value="ALPHA-MALTOSE-1-PHOSPHATE SYNTHASE"/>
    <property type="match status" value="1"/>
</dbReference>
<proteinExistence type="predicted"/>
<dbReference type="Gene3D" id="3.40.50.2000">
    <property type="entry name" value="Glycogen Phosphorylase B"/>
    <property type="match status" value="1"/>
</dbReference>